<dbReference type="InterPro" id="IPR052026">
    <property type="entry name" value="ExeA_AAA_ATPase_DNA-bind"/>
</dbReference>
<name>A0A934WIJ6_9RHOB</name>
<reference evidence="3" key="1">
    <citation type="submission" date="2017-05" db="EMBL/GenBank/DDBJ databases">
        <authorList>
            <person name="Imhoff J.F."/>
            <person name="Rahn T."/>
            <person name="Kuenzel S."/>
            <person name="Neulinger S.C."/>
        </authorList>
    </citation>
    <scope>NUCLEOTIDE SEQUENCE</scope>
    <source>
        <strain evidence="3">LMG 28126</strain>
    </source>
</reference>
<dbReference type="PANTHER" id="PTHR35894:SF1">
    <property type="entry name" value="PHOSPHORIBULOKINASE _ URIDINE KINASE FAMILY"/>
    <property type="match status" value="1"/>
</dbReference>
<dbReference type="SUPFAM" id="SSF52540">
    <property type="entry name" value="P-loop containing nucleoside triphosphate hydrolases"/>
    <property type="match status" value="1"/>
</dbReference>
<evidence type="ECO:0000256" key="1">
    <source>
        <dbReference type="SAM" id="MobiDB-lite"/>
    </source>
</evidence>
<feature type="region of interest" description="Disordered" evidence="1">
    <location>
        <begin position="291"/>
        <end position="320"/>
    </location>
</feature>
<dbReference type="AlphaFoldDB" id="A0A934WIJ6"/>
<evidence type="ECO:0000313" key="4">
    <source>
        <dbReference type="Proteomes" id="UP000706333"/>
    </source>
</evidence>
<gene>
    <name evidence="3" type="ORF">CCR87_05495</name>
</gene>
<dbReference type="InterPro" id="IPR049945">
    <property type="entry name" value="AAA_22"/>
</dbReference>
<protein>
    <submittedName>
        <fullName evidence="3">ATPase</fullName>
    </submittedName>
</protein>
<dbReference type="EMBL" id="NHSD01000169">
    <property type="protein sequence ID" value="MBK5926807.1"/>
    <property type="molecule type" value="Genomic_DNA"/>
</dbReference>
<dbReference type="GO" id="GO:0016887">
    <property type="term" value="F:ATP hydrolysis activity"/>
    <property type="evidence" value="ECO:0007669"/>
    <property type="project" value="InterPro"/>
</dbReference>
<evidence type="ECO:0000313" key="3">
    <source>
        <dbReference type="EMBL" id="MBK5926807.1"/>
    </source>
</evidence>
<dbReference type="PANTHER" id="PTHR35894">
    <property type="entry name" value="GENERAL SECRETION PATHWAY PROTEIN A-RELATED"/>
    <property type="match status" value="1"/>
</dbReference>
<proteinExistence type="predicted"/>
<dbReference type="RefSeq" id="WP_201156575.1">
    <property type="nucleotide sequence ID" value="NZ_NHSD01000169.1"/>
</dbReference>
<dbReference type="CDD" id="cd00009">
    <property type="entry name" value="AAA"/>
    <property type="match status" value="1"/>
</dbReference>
<dbReference type="InterPro" id="IPR003593">
    <property type="entry name" value="AAA+_ATPase"/>
</dbReference>
<organism evidence="3 4">
    <name type="scientific">Rhodobaculum claviforme</name>
    <dbReference type="NCBI Taxonomy" id="1549854"/>
    <lineage>
        <taxon>Bacteria</taxon>
        <taxon>Pseudomonadati</taxon>
        <taxon>Pseudomonadota</taxon>
        <taxon>Alphaproteobacteria</taxon>
        <taxon>Rhodobacterales</taxon>
        <taxon>Paracoccaceae</taxon>
        <taxon>Rhodobaculum</taxon>
    </lineage>
</organism>
<comment type="caution">
    <text evidence="3">The sequence shown here is derived from an EMBL/GenBank/DDBJ whole genome shotgun (WGS) entry which is preliminary data.</text>
</comment>
<reference evidence="3" key="2">
    <citation type="journal article" date="2020" name="Microorganisms">
        <title>Osmotic Adaptation and Compatible Solute Biosynthesis of Phototrophic Bacteria as Revealed from Genome Analyses.</title>
        <authorList>
            <person name="Imhoff J.F."/>
            <person name="Rahn T."/>
            <person name="Kunzel S."/>
            <person name="Keller A."/>
            <person name="Neulinger S.C."/>
        </authorList>
    </citation>
    <scope>NUCLEOTIDE SEQUENCE</scope>
    <source>
        <strain evidence="3">LMG 28126</strain>
    </source>
</reference>
<dbReference type="Proteomes" id="UP000706333">
    <property type="component" value="Unassembled WGS sequence"/>
</dbReference>
<evidence type="ECO:0000259" key="2">
    <source>
        <dbReference type="SMART" id="SM00382"/>
    </source>
</evidence>
<feature type="compositionally biased region" description="Basic and acidic residues" evidence="1">
    <location>
        <begin position="305"/>
        <end position="320"/>
    </location>
</feature>
<keyword evidence="4" id="KW-1185">Reference proteome</keyword>
<accession>A0A934WIJ6</accession>
<dbReference type="Gene3D" id="3.40.50.300">
    <property type="entry name" value="P-loop containing nucleotide triphosphate hydrolases"/>
    <property type="match status" value="1"/>
</dbReference>
<dbReference type="SMART" id="SM00382">
    <property type="entry name" value="AAA"/>
    <property type="match status" value="1"/>
</dbReference>
<dbReference type="Pfam" id="PF13401">
    <property type="entry name" value="AAA_22"/>
    <property type="match status" value="1"/>
</dbReference>
<sequence>MDPAVDFGGPILSGASAPTLYLEHFGLTERPFSLVPDPGFLFWSQAHRRAYAILEYGILTRAPITMITGEVGAGKTTLIHHLLRRLGPAVTVGLVSNAHAARGALLRWVLMALGQPTAPEADYVSLFSAFQQFIIAQYAEGRRVVLIFDEAQNLDRDALEELRMLTNVNANSDELLQLVLVGQPELREVLHRPDMAQFTQRVAARFHLPAMDRDTVHDYIEHRLAVAGATYMLFDDAAVTHIHTATGGVPRLVNQLCDLALVYAYTEDAPAVTGGIVAHVLDDGVFVGGPAAPRPDAMTQGTARTADRTPDQPREAGHDT</sequence>
<feature type="domain" description="AAA+ ATPase" evidence="2">
    <location>
        <begin position="61"/>
        <end position="212"/>
    </location>
</feature>
<dbReference type="InterPro" id="IPR027417">
    <property type="entry name" value="P-loop_NTPase"/>
</dbReference>